<protein>
    <submittedName>
        <fullName evidence="1">Uncharacterized protein</fullName>
    </submittedName>
</protein>
<dbReference type="Proteomes" id="UP000646911">
    <property type="component" value="Unassembled WGS sequence"/>
</dbReference>
<accession>A0ABR6ZH93</accession>
<gene>
    <name evidence="1" type="ORF">H8L47_24460</name>
</gene>
<evidence type="ECO:0000313" key="2">
    <source>
        <dbReference type="Proteomes" id="UP000646911"/>
    </source>
</evidence>
<organism evidence="1 2">
    <name type="scientific">Undibacterium umbellatum</name>
    <dbReference type="NCBI Taxonomy" id="2762300"/>
    <lineage>
        <taxon>Bacteria</taxon>
        <taxon>Pseudomonadati</taxon>
        <taxon>Pseudomonadota</taxon>
        <taxon>Betaproteobacteria</taxon>
        <taxon>Burkholderiales</taxon>
        <taxon>Oxalobacteraceae</taxon>
        <taxon>Undibacterium</taxon>
    </lineage>
</organism>
<sequence length="47" mass="5270">MQLKAADNRHINKAIITMQTLDKDQQQVQSNAALCTVFAKAKKQTLI</sequence>
<name>A0ABR6ZH93_9BURK</name>
<reference evidence="1 2" key="1">
    <citation type="submission" date="2020-08" db="EMBL/GenBank/DDBJ databases">
        <title>Novel species isolated from subtropical streams in China.</title>
        <authorList>
            <person name="Lu H."/>
        </authorList>
    </citation>
    <scope>NUCLEOTIDE SEQUENCE [LARGE SCALE GENOMIC DNA]</scope>
    <source>
        <strain evidence="1 2">NL8W</strain>
    </source>
</reference>
<proteinExistence type="predicted"/>
<dbReference type="EMBL" id="JACOFX010000019">
    <property type="protein sequence ID" value="MBC3910726.1"/>
    <property type="molecule type" value="Genomic_DNA"/>
</dbReference>
<evidence type="ECO:0000313" key="1">
    <source>
        <dbReference type="EMBL" id="MBC3910726.1"/>
    </source>
</evidence>
<keyword evidence="2" id="KW-1185">Reference proteome</keyword>
<comment type="caution">
    <text evidence="1">The sequence shown here is derived from an EMBL/GenBank/DDBJ whole genome shotgun (WGS) entry which is preliminary data.</text>
</comment>